<comment type="caution">
    <text evidence="7">The sequence shown here is derived from an EMBL/GenBank/DDBJ whole genome shotgun (WGS) entry which is preliminary data.</text>
</comment>
<feature type="transmembrane region" description="Helical" evidence="6">
    <location>
        <begin position="308"/>
        <end position="325"/>
    </location>
</feature>
<comment type="subcellular location">
    <subcellularLocation>
        <location evidence="1">Cell membrane</location>
        <topology evidence="1">Multi-pass membrane protein</topology>
    </subcellularLocation>
</comment>
<dbReference type="RefSeq" id="WP_136433104.1">
    <property type="nucleotide sequence ID" value="NZ_JBHSNS010000004.1"/>
</dbReference>
<feature type="transmembrane region" description="Helical" evidence="6">
    <location>
        <begin position="63"/>
        <end position="94"/>
    </location>
</feature>
<evidence type="ECO:0000313" key="8">
    <source>
        <dbReference type="Proteomes" id="UP001596072"/>
    </source>
</evidence>
<dbReference type="CDD" id="cd06579">
    <property type="entry name" value="TM_PBP1_transp_AraH_like"/>
    <property type="match status" value="1"/>
</dbReference>
<keyword evidence="3 6" id="KW-0812">Transmembrane</keyword>
<dbReference type="EMBL" id="JBHSNS010000004">
    <property type="protein sequence ID" value="MFC5729474.1"/>
    <property type="molecule type" value="Genomic_DNA"/>
</dbReference>
<evidence type="ECO:0000256" key="1">
    <source>
        <dbReference type="ARBA" id="ARBA00004651"/>
    </source>
</evidence>
<keyword evidence="8" id="KW-1185">Reference proteome</keyword>
<keyword evidence="2" id="KW-1003">Cell membrane</keyword>
<protein>
    <submittedName>
        <fullName evidence="7">Galactofuranose ABC transporter, permease protein YjfF</fullName>
    </submittedName>
</protein>
<proteinExistence type="predicted"/>
<accession>A0ABW0ZJA2</accession>
<feature type="transmembrane region" description="Helical" evidence="6">
    <location>
        <begin position="229"/>
        <end position="249"/>
    </location>
</feature>
<dbReference type="Proteomes" id="UP001596072">
    <property type="component" value="Unassembled WGS sequence"/>
</dbReference>
<dbReference type="NCBIfam" id="NF008630">
    <property type="entry name" value="PRK11618.1"/>
    <property type="match status" value="1"/>
</dbReference>
<dbReference type="InterPro" id="IPR001851">
    <property type="entry name" value="ABC_transp_permease"/>
</dbReference>
<evidence type="ECO:0000256" key="5">
    <source>
        <dbReference type="ARBA" id="ARBA00023136"/>
    </source>
</evidence>
<feature type="transmembrane region" description="Helical" evidence="6">
    <location>
        <begin position="24"/>
        <end position="43"/>
    </location>
</feature>
<keyword evidence="4 6" id="KW-1133">Transmembrane helix</keyword>
<gene>
    <name evidence="7" type="primary">yjfF</name>
    <name evidence="7" type="ORF">ACFPQB_11145</name>
</gene>
<name>A0ABW0ZJA2_9ACTN</name>
<feature type="transmembrane region" description="Helical" evidence="6">
    <location>
        <begin position="139"/>
        <end position="159"/>
    </location>
</feature>
<evidence type="ECO:0000256" key="3">
    <source>
        <dbReference type="ARBA" id="ARBA00022692"/>
    </source>
</evidence>
<evidence type="ECO:0000256" key="4">
    <source>
        <dbReference type="ARBA" id="ARBA00022989"/>
    </source>
</evidence>
<reference evidence="8" key="1">
    <citation type="journal article" date="2019" name="Int. J. Syst. Evol. Microbiol.">
        <title>The Global Catalogue of Microorganisms (GCM) 10K type strain sequencing project: providing services to taxonomists for standard genome sequencing and annotation.</title>
        <authorList>
            <consortium name="The Broad Institute Genomics Platform"/>
            <consortium name="The Broad Institute Genome Sequencing Center for Infectious Disease"/>
            <person name="Wu L."/>
            <person name="Ma J."/>
        </authorList>
    </citation>
    <scope>NUCLEOTIDE SEQUENCE [LARGE SCALE GENOMIC DNA]</scope>
    <source>
        <strain evidence="8">YIM 94188</strain>
    </source>
</reference>
<feature type="transmembrane region" description="Helical" evidence="6">
    <location>
        <begin position="283"/>
        <end position="302"/>
    </location>
</feature>
<organism evidence="7 8">
    <name type="scientific">Nocardioides vastitatis</name>
    <dbReference type="NCBI Taxonomy" id="2568655"/>
    <lineage>
        <taxon>Bacteria</taxon>
        <taxon>Bacillati</taxon>
        <taxon>Actinomycetota</taxon>
        <taxon>Actinomycetes</taxon>
        <taxon>Propionibacteriales</taxon>
        <taxon>Nocardioidaceae</taxon>
        <taxon>Nocardioides</taxon>
    </lineage>
</organism>
<evidence type="ECO:0000256" key="2">
    <source>
        <dbReference type="ARBA" id="ARBA00022475"/>
    </source>
</evidence>
<sequence>MSAVTAPSSSVWDQVRSYSPPARFLPVIVTFALFLGMFGAGGLRYDGFTDPQVFLSLLLDNSFLIVLAVGMTFVILAGGIDLSVGSVVALSTMIAAKTLALGWSPYLSIVTVLVVATLLGTLMGLLIHYFEIQPFIATLAGLFLARGLTYLISVESIPITDQTFSELAFRTITLPGGYYTTWTVVIAVATVAVAAYVLARTRFGRTVYAVGGNEASALLMGLRVAVVKVGVYAISGFCAGLGGLLFALYTLSGYSLHAVGMELDAIAAVVIGGTLLTGGRGYVLGSLVGVLVLGTIQTFISFDGGLSSWWTRIAIGVLLLVFVVVQRVMTRRQP</sequence>
<dbReference type="PANTHER" id="PTHR32196">
    <property type="entry name" value="ABC TRANSPORTER PERMEASE PROTEIN YPHD-RELATED-RELATED"/>
    <property type="match status" value="1"/>
</dbReference>
<evidence type="ECO:0000256" key="6">
    <source>
        <dbReference type="SAM" id="Phobius"/>
    </source>
</evidence>
<evidence type="ECO:0000313" key="7">
    <source>
        <dbReference type="EMBL" id="MFC5729474.1"/>
    </source>
</evidence>
<dbReference type="Pfam" id="PF02653">
    <property type="entry name" value="BPD_transp_2"/>
    <property type="match status" value="1"/>
</dbReference>
<keyword evidence="5 6" id="KW-0472">Membrane</keyword>
<feature type="transmembrane region" description="Helical" evidence="6">
    <location>
        <begin position="255"/>
        <end position="276"/>
    </location>
</feature>
<feature type="transmembrane region" description="Helical" evidence="6">
    <location>
        <begin position="179"/>
        <end position="199"/>
    </location>
</feature>
<dbReference type="PANTHER" id="PTHR32196:SF63">
    <property type="entry name" value="INNER MEMBRANE ABC TRANSPORTER PERMEASE PROTEIN YJFF"/>
    <property type="match status" value="1"/>
</dbReference>
<feature type="transmembrane region" description="Helical" evidence="6">
    <location>
        <begin position="106"/>
        <end position="127"/>
    </location>
</feature>